<dbReference type="EMBL" id="LJRC01000119">
    <property type="protein sequence ID" value="KPY37263.1"/>
    <property type="molecule type" value="Genomic_DNA"/>
</dbReference>
<protein>
    <recommendedName>
        <fullName evidence="1">DUF4123 domain-containing protein</fullName>
    </recommendedName>
</protein>
<evidence type="ECO:0000313" key="3">
    <source>
        <dbReference type="Proteomes" id="UP000050562"/>
    </source>
</evidence>
<accession>A0A0Q0ATR4</accession>
<comment type="caution">
    <text evidence="2">The sequence shown here is derived from an EMBL/GenBank/DDBJ whole genome shotgun (WGS) entry which is preliminary data.</text>
</comment>
<sequence>MHRSVKNARSARTVPVRSDRLTPRDWLTQQPLRKDEHLYVVVSAASDADALKTLHMTEPDAGFIPIWGGTPYDTWQPVMPYLSELKPRSAFLTWIAETDAEDWGWLAVSTHPPQVVFEHLRSLTQVKMPDGAEVFFRFWDGRHIYPILSELGAEASEVVPVFDRYLINGRALTTGQGVVGDPMPFPWWSVPDALIKKLAGDDPNTVIDNMMQWLQENEAELYFSFPESNLRQKVARFVKRTSLTEENYTGLLKAHLENEVTV</sequence>
<dbReference type="PATRIC" id="fig|251707.3.peg.4338"/>
<reference evidence="2 3" key="1">
    <citation type="submission" date="2015-09" db="EMBL/GenBank/DDBJ databases">
        <title>Genome announcement of multiple Pseudomonas syringae strains.</title>
        <authorList>
            <person name="Thakur S."/>
            <person name="Wang P.W."/>
            <person name="Gong Y."/>
            <person name="Weir B.S."/>
            <person name="Guttman D.S."/>
        </authorList>
    </citation>
    <scope>NUCLEOTIDE SEQUENCE [LARGE SCALE GENOMIC DNA]</scope>
    <source>
        <strain evidence="2 3">ICMP3956</strain>
    </source>
</reference>
<feature type="domain" description="DUF4123" evidence="1">
    <location>
        <begin position="38"/>
        <end position="154"/>
    </location>
</feature>
<gene>
    <name evidence="2" type="ORF">ALO52_100979</name>
</gene>
<dbReference type="AlphaFoldDB" id="A0A0Q0ATR4"/>
<organism evidence="2 3">
    <name type="scientific">Pseudomonas syringae pv. primulae</name>
    <dbReference type="NCBI Taxonomy" id="251707"/>
    <lineage>
        <taxon>Bacteria</taxon>
        <taxon>Pseudomonadati</taxon>
        <taxon>Pseudomonadota</taxon>
        <taxon>Gammaproteobacteria</taxon>
        <taxon>Pseudomonadales</taxon>
        <taxon>Pseudomonadaceae</taxon>
        <taxon>Pseudomonas</taxon>
    </lineage>
</organism>
<dbReference type="Pfam" id="PF13503">
    <property type="entry name" value="DUF4123"/>
    <property type="match status" value="1"/>
</dbReference>
<evidence type="ECO:0000313" key="2">
    <source>
        <dbReference type="EMBL" id="KPY37263.1"/>
    </source>
</evidence>
<dbReference type="InterPro" id="IPR025391">
    <property type="entry name" value="DUF4123"/>
</dbReference>
<name>A0A0Q0ATR4_9PSED</name>
<dbReference type="Proteomes" id="UP000050562">
    <property type="component" value="Unassembled WGS sequence"/>
</dbReference>
<evidence type="ECO:0000259" key="1">
    <source>
        <dbReference type="Pfam" id="PF13503"/>
    </source>
</evidence>
<proteinExistence type="predicted"/>